<reference evidence="2 3" key="1">
    <citation type="submission" date="2014-08" db="EMBL/GenBank/DDBJ databases">
        <title>Genomic and Phenotypic Diversity of Colwellia psychrerythraea strains from Disparate Marine Basins.</title>
        <authorList>
            <person name="Techtmann S.M."/>
            <person name="Stelling S.C."/>
            <person name="Utturkar S.M."/>
            <person name="Alshibli N."/>
            <person name="Harris A."/>
            <person name="Brown S.D."/>
            <person name="Hazen T.C."/>
        </authorList>
    </citation>
    <scope>NUCLEOTIDE SEQUENCE [LARGE SCALE GENOMIC DNA]</scope>
    <source>
        <strain evidence="2 3">GAB14E</strain>
    </source>
</reference>
<protein>
    <recommendedName>
        <fullName evidence="4">Carbohydrate-binding domain-containing protein</fullName>
    </recommendedName>
</protein>
<name>A0A099KQH0_COLPS</name>
<sequence length="227" mass="25480">MLHKLSKTFISGIVLSAIAISTIALSLVATQANASEVITINATNKAPLFDGRCDKDEWQSAIKFELPAQSAVYLMHDNHSLYVCAKGKAEDYAVIDIYVEHANTGYLHRLHASAQLGERIFNGKEWSKPDRWNLKHWSGFWVPYAGRVEAEDGLKPKFLKGSHREMQILRKKFPGDTWKMMIGVSGINQNEGSTAFYYPEKAVETDSATWAKFAFSKLSSTKLSFDK</sequence>
<feature type="chain" id="PRO_5001948793" description="Carbohydrate-binding domain-containing protein" evidence="1">
    <location>
        <begin position="35"/>
        <end position="227"/>
    </location>
</feature>
<dbReference type="AlphaFoldDB" id="A0A099KQH0"/>
<proteinExistence type="predicted"/>
<organism evidence="2 3">
    <name type="scientific">Colwellia psychrerythraea</name>
    <name type="common">Vibrio psychroerythus</name>
    <dbReference type="NCBI Taxonomy" id="28229"/>
    <lineage>
        <taxon>Bacteria</taxon>
        <taxon>Pseudomonadati</taxon>
        <taxon>Pseudomonadota</taxon>
        <taxon>Gammaproteobacteria</taxon>
        <taxon>Alteromonadales</taxon>
        <taxon>Colwelliaceae</taxon>
        <taxon>Colwellia</taxon>
    </lineage>
</organism>
<comment type="caution">
    <text evidence="2">The sequence shown here is derived from an EMBL/GenBank/DDBJ whole genome shotgun (WGS) entry which is preliminary data.</text>
</comment>
<evidence type="ECO:0008006" key="4">
    <source>
        <dbReference type="Google" id="ProtNLM"/>
    </source>
</evidence>
<gene>
    <name evidence="2" type="ORF">GAB14E_3080</name>
</gene>
<evidence type="ECO:0000313" key="2">
    <source>
        <dbReference type="EMBL" id="KGJ91923.1"/>
    </source>
</evidence>
<feature type="signal peptide" evidence="1">
    <location>
        <begin position="1"/>
        <end position="34"/>
    </location>
</feature>
<dbReference type="Proteomes" id="UP000029868">
    <property type="component" value="Unassembled WGS sequence"/>
</dbReference>
<dbReference type="EMBL" id="JQEC01000039">
    <property type="protein sequence ID" value="KGJ91923.1"/>
    <property type="molecule type" value="Genomic_DNA"/>
</dbReference>
<accession>A0A099KQH0</accession>
<evidence type="ECO:0000313" key="3">
    <source>
        <dbReference type="Proteomes" id="UP000029868"/>
    </source>
</evidence>
<keyword evidence="1" id="KW-0732">Signal</keyword>
<evidence type="ECO:0000256" key="1">
    <source>
        <dbReference type="SAM" id="SignalP"/>
    </source>
</evidence>
<dbReference type="PATRIC" id="fig|28229.3.peg.2799"/>
<dbReference type="RefSeq" id="WP_197061214.1">
    <property type="nucleotide sequence ID" value="NZ_JQEC01000039.1"/>
</dbReference>